<dbReference type="Pfam" id="PF13559">
    <property type="entry name" value="DUF4129"/>
    <property type="match status" value="1"/>
</dbReference>
<accession>A0A127M607</accession>
<dbReference type="STRING" id="1470434.AZF00_10475"/>
<keyword evidence="1" id="KW-0472">Membrane</keyword>
<dbReference type="InterPro" id="IPR052901">
    <property type="entry name" value="Bact_TGase-like"/>
</dbReference>
<reference evidence="3 4" key="1">
    <citation type="submission" date="2015-12" db="EMBL/GenBank/DDBJ databases">
        <authorList>
            <person name="Shamseldin A."/>
            <person name="Moawad H."/>
            <person name="Abd El-Rahim W.M."/>
            <person name="Sadowsky M.J."/>
        </authorList>
    </citation>
    <scope>NUCLEOTIDE SEQUENCE [LARGE SCALE GENOMIC DNA]</scope>
    <source>
        <strain evidence="3 4">SM2</strain>
    </source>
</reference>
<dbReference type="InterPro" id="IPR025403">
    <property type="entry name" value="TgpA-like_C"/>
</dbReference>
<protein>
    <recommendedName>
        <fullName evidence="2">Transglutaminase-like domain-containing protein</fullName>
    </recommendedName>
</protein>
<feature type="transmembrane region" description="Helical" evidence="1">
    <location>
        <begin position="547"/>
        <end position="567"/>
    </location>
</feature>
<dbReference type="SMART" id="SM00460">
    <property type="entry name" value="TGc"/>
    <property type="match status" value="1"/>
</dbReference>
<organism evidence="3 4">
    <name type="scientific">Zhongshania aliphaticivorans</name>
    <dbReference type="NCBI Taxonomy" id="1470434"/>
    <lineage>
        <taxon>Bacteria</taxon>
        <taxon>Pseudomonadati</taxon>
        <taxon>Pseudomonadota</taxon>
        <taxon>Gammaproteobacteria</taxon>
        <taxon>Cellvibrionales</taxon>
        <taxon>Spongiibacteraceae</taxon>
        <taxon>Zhongshania</taxon>
    </lineage>
</organism>
<dbReference type="Gene3D" id="3.10.620.30">
    <property type="match status" value="1"/>
</dbReference>
<dbReference type="KEGG" id="zal:AZF00_10475"/>
<feature type="transmembrane region" description="Helical" evidence="1">
    <location>
        <begin position="26"/>
        <end position="49"/>
    </location>
</feature>
<proteinExistence type="predicted"/>
<evidence type="ECO:0000313" key="4">
    <source>
        <dbReference type="Proteomes" id="UP000074119"/>
    </source>
</evidence>
<feature type="transmembrane region" description="Helical" evidence="1">
    <location>
        <begin position="110"/>
        <end position="126"/>
    </location>
</feature>
<sequence>MTTANINFVAQRQAVIWLLLAQLVTLAPQLGVLPVWILAVWAFVALWYWRIVSAAWSFPARWIKACIALSTLGGVYFSFPSLFSLEAMVTILVLAVVLKLLELKTARDHWLILMLSYFIVACGLLFSQQIGALIMALLQIAVLLLAQQALQRRRAKTLPMLRVVAVMALQSLPLMLMLFVIFPRIGPLWTMPLPGGQATTGMSDSLEFGDIAKLSQSGALAFRVRFNGVMPASHDLYWRGLVLDDFDGRRWTRSSWSLWSNKMPPPVLAEPQLNYTVTLEPGSHKWLYTLPQAVVSRDDVYYSNQHLWLPARPITGRLQYTVNSNLGQALVDNKALSRKNLSLGRAANPRAEALAAQWQTQWPDAQDRVAAAIRYFEQTPFIYTLTPPLLGESNVDEFLFDSRQGFCEHFAGSFVYLMRAAGVPARIVVGYQGGEFNDRDGYLLVNQSDAHAWAEVYIEGQGWLRVDPTATVAPNRIRLGAEAMLRDQEGYLGESPLSLRKYEWAKRFRYFVDNINYAWARWILNYDSGTQNDFLLRVLGDINPQRLMLVIMLAGGIPLCLAAFFSLRLPKRAGEDLAARYYLASCAALARKGVPRRAGETPDDYLRRVAAGHACWAAWLREQTRLFSLCSYLPEDSVSYQENLKSLKRGRRPQKYLERSNSAMGYTSK</sequence>
<feature type="transmembrane region" description="Helical" evidence="1">
    <location>
        <begin position="162"/>
        <end position="182"/>
    </location>
</feature>
<dbReference type="PANTHER" id="PTHR42736:SF1">
    <property type="entry name" value="PROTEIN-GLUTAMINE GAMMA-GLUTAMYLTRANSFERASE"/>
    <property type="match status" value="1"/>
</dbReference>
<keyword evidence="1" id="KW-1133">Transmembrane helix</keyword>
<dbReference type="Pfam" id="PF01841">
    <property type="entry name" value="Transglut_core"/>
    <property type="match status" value="1"/>
</dbReference>
<evidence type="ECO:0000313" key="3">
    <source>
        <dbReference type="EMBL" id="AMO68694.1"/>
    </source>
</evidence>
<keyword evidence="1" id="KW-0812">Transmembrane</keyword>
<evidence type="ECO:0000259" key="2">
    <source>
        <dbReference type="SMART" id="SM00460"/>
    </source>
</evidence>
<dbReference type="EMBL" id="CP014544">
    <property type="protein sequence ID" value="AMO68694.1"/>
    <property type="molecule type" value="Genomic_DNA"/>
</dbReference>
<dbReference type="PANTHER" id="PTHR42736">
    <property type="entry name" value="PROTEIN-GLUTAMINE GAMMA-GLUTAMYLTRANSFERASE"/>
    <property type="match status" value="1"/>
</dbReference>
<evidence type="ECO:0000256" key="1">
    <source>
        <dbReference type="SAM" id="Phobius"/>
    </source>
</evidence>
<feature type="transmembrane region" description="Helical" evidence="1">
    <location>
        <begin position="85"/>
        <end position="103"/>
    </location>
</feature>
<feature type="domain" description="Transglutaminase-like" evidence="2">
    <location>
        <begin position="399"/>
        <end position="470"/>
    </location>
</feature>
<dbReference type="InterPro" id="IPR021878">
    <property type="entry name" value="TgpA_N"/>
</dbReference>
<dbReference type="RefSeq" id="WP_062383725.1">
    <property type="nucleotide sequence ID" value="NZ_CP014544.1"/>
</dbReference>
<dbReference type="SUPFAM" id="SSF54001">
    <property type="entry name" value="Cysteine proteinases"/>
    <property type="match status" value="1"/>
</dbReference>
<gene>
    <name evidence="3" type="ORF">AZF00_10475</name>
</gene>
<dbReference type="Pfam" id="PF11992">
    <property type="entry name" value="TgpA_N"/>
    <property type="match status" value="1"/>
</dbReference>
<dbReference type="Proteomes" id="UP000074119">
    <property type="component" value="Chromosome"/>
</dbReference>
<dbReference type="InterPro" id="IPR038765">
    <property type="entry name" value="Papain-like_cys_pep_sf"/>
</dbReference>
<name>A0A127M607_9GAMM</name>
<dbReference type="InterPro" id="IPR002931">
    <property type="entry name" value="Transglutaminase-like"/>
</dbReference>
<dbReference type="AlphaFoldDB" id="A0A127M607"/>